<evidence type="ECO:0000256" key="2">
    <source>
        <dbReference type="SAM" id="SignalP"/>
    </source>
</evidence>
<comment type="caution">
    <text evidence="3">The sequence shown here is derived from an EMBL/GenBank/DDBJ whole genome shotgun (WGS) entry which is preliminary data.</text>
</comment>
<evidence type="ECO:0000313" key="4">
    <source>
        <dbReference type="Proteomes" id="UP001430953"/>
    </source>
</evidence>
<dbReference type="Proteomes" id="UP001430953">
    <property type="component" value="Unassembled WGS sequence"/>
</dbReference>
<name>A0AAW2GRZ3_9HYME</name>
<reference evidence="3 4" key="1">
    <citation type="submission" date="2023-03" db="EMBL/GenBank/DDBJ databases">
        <title>High recombination rates correlate with genetic variation in Cardiocondyla obscurior ants.</title>
        <authorList>
            <person name="Errbii M."/>
        </authorList>
    </citation>
    <scope>NUCLEOTIDE SEQUENCE [LARGE SCALE GENOMIC DNA]</scope>
    <source>
        <strain evidence="3">Alpha-2009</strain>
        <tissue evidence="3">Whole body</tissue>
    </source>
</reference>
<keyword evidence="4" id="KW-1185">Reference proteome</keyword>
<evidence type="ECO:0000256" key="1">
    <source>
        <dbReference type="SAM" id="MobiDB-lite"/>
    </source>
</evidence>
<sequence length="122" mass="14226">MWLVNLVLAIIETLTVYLMDKGAVNPATYLYSQSTEMGTPQFYGFAEIDMDYSQEPSEAEHDRKKKKHNERKEKISVYSGKVHRLQSVLRATKNFSNTELPSQDKVRFYKLDSGIVWYVRAR</sequence>
<proteinExistence type="predicted"/>
<feature type="signal peptide" evidence="2">
    <location>
        <begin position="1"/>
        <end position="15"/>
    </location>
</feature>
<keyword evidence="2" id="KW-0732">Signal</keyword>
<feature type="region of interest" description="Disordered" evidence="1">
    <location>
        <begin position="53"/>
        <end position="74"/>
    </location>
</feature>
<protein>
    <submittedName>
        <fullName evidence="3">Uncharacterized protein</fullName>
    </submittedName>
</protein>
<evidence type="ECO:0000313" key="3">
    <source>
        <dbReference type="EMBL" id="KAL0130045.1"/>
    </source>
</evidence>
<organism evidence="3 4">
    <name type="scientific">Cardiocondyla obscurior</name>
    <dbReference type="NCBI Taxonomy" id="286306"/>
    <lineage>
        <taxon>Eukaryota</taxon>
        <taxon>Metazoa</taxon>
        <taxon>Ecdysozoa</taxon>
        <taxon>Arthropoda</taxon>
        <taxon>Hexapoda</taxon>
        <taxon>Insecta</taxon>
        <taxon>Pterygota</taxon>
        <taxon>Neoptera</taxon>
        <taxon>Endopterygota</taxon>
        <taxon>Hymenoptera</taxon>
        <taxon>Apocrita</taxon>
        <taxon>Aculeata</taxon>
        <taxon>Formicoidea</taxon>
        <taxon>Formicidae</taxon>
        <taxon>Myrmicinae</taxon>
        <taxon>Cardiocondyla</taxon>
    </lineage>
</organism>
<dbReference type="EMBL" id="JADYXP020000002">
    <property type="protein sequence ID" value="KAL0130045.1"/>
    <property type="molecule type" value="Genomic_DNA"/>
</dbReference>
<gene>
    <name evidence="3" type="ORF">PUN28_001971</name>
</gene>
<accession>A0AAW2GRZ3</accession>
<dbReference type="AlphaFoldDB" id="A0AAW2GRZ3"/>
<feature type="chain" id="PRO_5043845090" evidence="2">
    <location>
        <begin position="16"/>
        <end position="122"/>
    </location>
</feature>